<feature type="signal peptide" evidence="3">
    <location>
        <begin position="1"/>
        <end position="31"/>
    </location>
</feature>
<keyword evidence="5" id="KW-1185">Reference proteome</keyword>
<name>A0A830HAY6_9CHLO</name>
<protein>
    <submittedName>
        <fullName evidence="4">Uncharacterized protein</fullName>
    </submittedName>
</protein>
<comment type="caution">
    <text evidence="4">The sequence shown here is derived from an EMBL/GenBank/DDBJ whole genome shotgun (WGS) entry which is preliminary data.</text>
</comment>
<accession>A0A830HAY6</accession>
<keyword evidence="2" id="KW-0472">Membrane</keyword>
<reference evidence="4" key="1">
    <citation type="submission" date="2020-10" db="EMBL/GenBank/DDBJ databases">
        <title>Unveiling of a novel bifunctional photoreceptor, Dualchrome1, isolated from a cosmopolitan green alga.</title>
        <authorList>
            <person name="Suzuki S."/>
            <person name="Kawachi M."/>
        </authorList>
    </citation>
    <scope>NUCLEOTIDE SEQUENCE</scope>
    <source>
        <strain evidence="4">NIES 2893</strain>
    </source>
</reference>
<dbReference type="AlphaFoldDB" id="A0A830HAY6"/>
<dbReference type="Proteomes" id="UP000660262">
    <property type="component" value="Unassembled WGS sequence"/>
</dbReference>
<evidence type="ECO:0000256" key="3">
    <source>
        <dbReference type="SAM" id="SignalP"/>
    </source>
</evidence>
<feature type="chain" id="PRO_5032752443" evidence="3">
    <location>
        <begin position="32"/>
        <end position="208"/>
    </location>
</feature>
<sequence>MFSRLAARAYSSLFVKLATLVSVAFLPLALAQPSPPPPATYGVVSQLTLEGYRVATWDATVESNFKTCIANHLNAVVVVDANAVHVDSKVDTGTAAILVDYSVSVTDEPAANTADARLDQSFQTNIFNACTAAGLANLLSVMVTVTPESRAMPPPPPPPPPSPPAPPRNHDAKGDSLKVLPGALSGFFVTALFAAMGMGYYRYRLLTR</sequence>
<evidence type="ECO:0000256" key="1">
    <source>
        <dbReference type="SAM" id="MobiDB-lite"/>
    </source>
</evidence>
<keyword evidence="2" id="KW-1133">Transmembrane helix</keyword>
<keyword evidence="3" id="KW-0732">Signal</keyword>
<gene>
    <name evidence="4" type="ORF">PPROV_000327000</name>
</gene>
<evidence type="ECO:0000313" key="4">
    <source>
        <dbReference type="EMBL" id="GHP04516.1"/>
    </source>
</evidence>
<feature type="region of interest" description="Disordered" evidence="1">
    <location>
        <begin position="148"/>
        <end position="176"/>
    </location>
</feature>
<dbReference type="EMBL" id="BNJQ01000008">
    <property type="protein sequence ID" value="GHP04516.1"/>
    <property type="molecule type" value="Genomic_DNA"/>
</dbReference>
<organism evidence="4 5">
    <name type="scientific">Pycnococcus provasolii</name>
    <dbReference type="NCBI Taxonomy" id="41880"/>
    <lineage>
        <taxon>Eukaryota</taxon>
        <taxon>Viridiplantae</taxon>
        <taxon>Chlorophyta</taxon>
        <taxon>Pseudoscourfieldiophyceae</taxon>
        <taxon>Pseudoscourfieldiales</taxon>
        <taxon>Pycnococcaceae</taxon>
        <taxon>Pycnococcus</taxon>
    </lineage>
</organism>
<evidence type="ECO:0000256" key="2">
    <source>
        <dbReference type="SAM" id="Phobius"/>
    </source>
</evidence>
<feature type="transmembrane region" description="Helical" evidence="2">
    <location>
        <begin position="179"/>
        <end position="201"/>
    </location>
</feature>
<keyword evidence="2" id="KW-0812">Transmembrane</keyword>
<proteinExistence type="predicted"/>
<evidence type="ECO:0000313" key="5">
    <source>
        <dbReference type="Proteomes" id="UP000660262"/>
    </source>
</evidence>
<feature type="compositionally biased region" description="Pro residues" evidence="1">
    <location>
        <begin position="152"/>
        <end position="167"/>
    </location>
</feature>